<comment type="cofactor">
    <cofactor evidence="1 10">
        <name>Mg(2+)</name>
        <dbReference type="ChEBI" id="CHEBI:18420"/>
    </cofactor>
</comment>
<evidence type="ECO:0000256" key="6">
    <source>
        <dbReference type="ARBA" id="ARBA00022741"/>
    </source>
</evidence>
<protein>
    <recommendedName>
        <fullName evidence="10">tRNA dimethylallyltransferase</fullName>
        <ecNumber evidence="10">2.5.1.75</ecNumber>
    </recommendedName>
    <alternativeName>
        <fullName evidence="10">Dimethylallyl diphosphate:tRNA dimethylallyltransferase</fullName>
        <shortName evidence="10">DMAPP:tRNA dimethylallyltransferase</shortName>
        <shortName evidence="10">DMATase</shortName>
    </alternativeName>
    <alternativeName>
        <fullName evidence="10">Isopentenyl-diphosphate:tRNA isopentenyltransferase</fullName>
        <shortName evidence="10">IPP transferase</shortName>
        <shortName evidence="10">IPPT</shortName>
        <shortName evidence="10">IPTase</shortName>
    </alternativeName>
</protein>
<dbReference type="RefSeq" id="WP_146935834.1">
    <property type="nucleotide sequence ID" value="NZ_BJXW01000008.1"/>
</dbReference>
<dbReference type="Gene3D" id="1.10.20.140">
    <property type="match status" value="1"/>
</dbReference>
<evidence type="ECO:0000256" key="7">
    <source>
        <dbReference type="ARBA" id="ARBA00022840"/>
    </source>
</evidence>
<dbReference type="FunFam" id="1.10.20.140:FF:000001">
    <property type="entry name" value="tRNA dimethylallyltransferase"/>
    <property type="match status" value="1"/>
</dbReference>
<dbReference type="PANTHER" id="PTHR11088:SF60">
    <property type="entry name" value="TRNA DIMETHYLALLYLTRANSFERASE"/>
    <property type="match status" value="1"/>
</dbReference>
<keyword evidence="7 10" id="KW-0067">ATP-binding</keyword>
<comment type="function">
    <text evidence="2 10 12">Catalyzes the transfer of a dimethylallyl group onto the adenine at position 37 in tRNAs that read codons beginning with uridine, leading to the formation of N6-(dimethylallyl)adenosine (i(6)A).</text>
</comment>
<comment type="subunit">
    <text evidence="10">Monomer.</text>
</comment>
<sequence length="312" mass="36642">MKPKIVVIVGPTAVGKTKLSIEIARAFNGEIISGDSMQVYRGMDIGTAKISKEEMAGIPHYMLDIKEPDEAFSVADFKQYVHSYITHIDSKSKLPILVGGSGLYIQAILYDYQFTNHKRNMAYTKKLEEQIKQEGITKIYEQLKNIDPEQAKKIHPNNHRRVIRALEVYHQTGKTMSQLIEEQEQKTSPYDPIIIGLEMERELLYERINKRVDQMLEDGLLDEVYSLYKNGYENTQAMRAIGYKEFIPYFKNEYDYKRAVELLKRNSRRYAKRQFTWFKNKMKVNWYHIHPEKFDEQLQIILEDLAGILKDK</sequence>
<dbReference type="InterPro" id="IPR039657">
    <property type="entry name" value="Dimethylallyltransferase"/>
</dbReference>
<evidence type="ECO:0000313" key="15">
    <source>
        <dbReference type="Proteomes" id="UP000321491"/>
    </source>
</evidence>
<evidence type="ECO:0000313" key="14">
    <source>
        <dbReference type="EMBL" id="GEN30509.1"/>
    </source>
</evidence>
<keyword evidence="8 10" id="KW-0460">Magnesium</keyword>
<accession>A0A511UV85</accession>
<dbReference type="SUPFAM" id="SSF52540">
    <property type="entry name" value="P-loop containing nucleoside triphosphate hydrolases"/>
    <property type="match status" value="2"/>
</dbReference>
<comment type="catalytic activity">
    <reaction evidence="9 10 11">
        <text>adenosine(37) in tRNA + dimethylallyl diphosphate = N(6)-dimethylallyladenosine(37) in tRNA + diphosphate</text>
        <dbReference type="Rhea" id="RHEA:26482"/>
        <dbReference type="Rhea" id="RHEA-COMP:10162"/>
        <dbReference type="Rhea" id="RHEA-COMP:10375"/>
        <dbReference type="ChEBI" id="CHEBI:33019"/>
        <dbReference type="ChEBI" id="CHEBI:57623"/>
        <dbReference type="ChEBI" id="CHEBI:74411"/>
        <dbReference type="ChEBI" id="CHEBI:74415"/>
        <dbReference type="EC" id="2.5.1.75"/>
    </reaction>
</comment>
<evidence type="ECO:0000256" key="11">
    <source>
        <dbReference type="RuleBase" id="RU003783"/>
    </source>
</evidence>
<feature type="binding site" evidence="10">
    <location>
        <begin position="12"/>
        <end position="17"/>
    </location>
    <ligand>
        <name>substrate</name>
    </ligand>
</feature>
<reference evidence="14 15" key="1">
    <citation type="submission" date="2019-07" db="EMBL/GenBank/DDBJ databases">
        <title>Whole genome shotgun sequence of Cerasibacillus quisquiliarum NBRC 102429.</title>
        <authorList>
            <person name="Hosoyama A."/>
            <person name="Uohara A."/>
            <person name="Ohji S."/>
            <person name="Ichikawa N."/>
        </authorList>
    </citation>
    <scope>NUCLEOTIDE SEQUENCE [LARGE SCALE GENOMIC DNA]</scope>
    <source>
        <strain evidence="14 15">NBRC 102429</strain>
    </source>
</reference>
<evidence type="ECO:0000256" key="12">
    <source>
        <dbReference type="RuleBase" id="RU003784"/>
    </source>
</evidence>
<evidence type="ECO:0000256" key="3">
    <source>
        <dbReference type="ARBA" id="ARBA00005842"/>
    </source>
</evidence>
<evidence type="ECO:0000256" key="10">
    <source>
        <dbReference type="HAMAP-Rule" id="MF_00185"/>
    </source>
</evidence>
<dbReference type="GO" id="GO:0005524">
    <property type="term" value="F:ATP binding"/>
    <property type="evidence" value="ECO:0007669"/>
    <property type="project" value="UniProtKB-UniRule"/>
</dbReference>
<dbReference type="HAMAP" id="MF_00185">
    <property type="entry name" value="IPP_trans"/>
    <property type="match status" value="1"/>
</dbReference>
<comment type="caution">
    <text evidence="14">The sequence shown here is derived from an EMBL/GenBank/DDBJ whole genome shotgun (WGS) entry which is preliminary data.</text>
</comment>
<dbReference type="InterPro" id="IPR027417">
    <property type="entry name" value="P-loop_NTPase"/>
</dbReference>
<dbReference type="EC" id="2.5.1.75" evidence="10"/>
<dbReference type="AlphaFoldDB" id="A0A511UV85"/>
<evidence type="ECO:0000256" key="1">
    <source>
        <dbReference type="ARBA" id="ARBA00001946"/>
    </source>
</evidence>
<dbReference type="EMBL" id="BJXW01000008">
    <property type="protein sequence ID" value="GEN30509.1"/>
    <property type="molecule type" value="Genomic_DNA"/>
</dbReference>
<dbReference type="OrthoDB" id="9776390at2"/>
<gene>
    <name evidence="10 14" type="primary">miaA</name>
    <name evidence="14" type="ORF">CQU01_07470</name>
</gene>
<evidence type="ECO:0000256" key="13">
    <source>
        <dbReference type="RuleBase" id="RU003785"/>
    </source>
</evidence>
<feature type="region of interest" description="Interaction with substrate tRNA" evidence="10">
    <location>
        <begin position="35"/>
        <end position="38"/>
    </location>
</feature>
<evidence type="ECO:0000256" key="2">
    <source>
        <dbReference type="ARBA" id="ARBA00003213"/>
    </source>
</evidence>
<keyword evidence="6 10" id="KW-0547">Nucleotide-binding</keyword>
<name>A0A511UV85_9BACI</name>
<dbReference type="NCBIfam" id="TIGR00174">
    <property type="entry name" value="miaA"/>
    <property type="match status" value="1"/>
</dbReference>
<evidence type="ECO:0000256" key="8">
    <source>
        <dbReference type="ARBA" id="ARBA00022842"/>
    </source>
</evidence>
<keyword evidence="5 10" id="KW-0819">tRNA processing</keyword>
<dbReference type="Gene3D" id="3.40.50.300">
    <property type="entry name" value="P-loop containing nucleotide triphosphate hydrolases"/>
    <property type="match status" value="1"/>
</dbReference>
<proteinExistence type="inferred from homology"/>
<comment type="caution">
    <text evidence="10">Lacks conserved residue(s) required for the propagation of feature annotation.</text>
</comment>
<dbReference type="Pfam" id="PF01715">
    <property type="entry name" value="IPPT"/>
    <property type="match status" value="1"/>
</dbReference>
<keyword evidence="4 10" id="KW-0808">Transferase</keyword>
<dbReference type="Proteomes" id="UP000321491">
    <property type="component" value="Unassembled WGS sequence"/>
</dbReference>
<dbReference type="GO" id="GO:0006400">
    <property type="term" value="P:tRNA modification"/>
    <property type="evidence" value="ECO:0007669"/>
    <property type="project" value="TreeGrafter"/>
</dbReference>
<feature type="site" description="Interaction with substrate tRNA" evidence="10">
    <location>
        <position position="119"/>
    </location>
</feature>
<feature type="site" description="Interaction with substrate tRNA" evidence="10">
    <location>
        <position position="101"/>
    </location>
</feature>
<evidence type="ECO:0000256" key="5">
    <source>
        <dbReference type="ARBA" id="ARBA00022694"/>
    </source>
</evidence>
<keyword evidence="15" id="KW-1185">Reference proteome</keyword>
<organism evidence="14 15">
    <name type="scientific">Cerasibacillus quisquiliarum</name>
    <dbReference type="NCBI Taxonomy" id="227865"/>
    <lineage>
        <taxon>Bacteria</taxon>
        <taxon>Bacillati</taxon>
        <taxon>Bacillota</taxon>
        <taxon>Bacilli</taxon>
        <taxon>Bacillales</taxon>
        <taxon>Bacillaceae</taxon>
        <taxon>Cerasibacillus</taxon>
    </lineage>
</organism>
<comment type="similarity">
    <text evidence="3 10 13">Belongs to the IPP transferase family.</text>
</comment>
<dbReference type="PANTHER" id="PTHR11088">
    <property type="entry name" value="TRNA DIMETHYLALLYLTRANSFERASE"/>
    <property type="match status" value="1"/>
</dbReference>
<evidence type="ECO:0000256" key="4">
    <source>
        <dbReference type="ARBA" id="ARBA00022679"/>
    </source>
</evidence>
<dbReference type="GO" id="GO:0052381">
    <property type="term" value="F:tRNA dimethylallyltransferase activity"/>
    <property type="evidence" value="ECO:0007669"/>
    <property type="project" value="UniProtKB-UniRule"/>
</dbReference>
<feature type="binding site" evidence="10">
    <location>
        <begin position="10"/>
        <end position="17"/>
    </location>
    <ligand>
        <name>ATP</name>
        <dbReference type="ChEBI" id="CHEBI:30616"/>
    </ligand>
</feature>
<dbReference type="InterPro" id="IPR018022">
    <property type="entry name" value="IPT"/>
</dbReference>
<evidence type="ECO:0000256" key="9">
    <source>
        <dbReference type="ARBA" id="ARBA00049563"/>
    </source>
</evidence>